<keyword evidence="2" id="KW-0812">Transmembrane</keyword>
<evidence type="ECO:0000313" key="5">
    <source>
        <dbReference type="Proteomes" id="UP000015354"/>
    </source>
</evidence>
<dbReference type="AlphaFoldDB" id="S9TKV4"/>
<feature type="region of interest" description="Disordered" evidence="1">
    <location>
        <begin position="386"/>
        <end position="416"/>
    </location>
</feature>
<feature type="transmembrane region" description="Helical" evidence="2">
    <location>
        <begin position="264"/>
        <end position="285"/>
    </location>
</feature>
<comment type="caution">
    <text evidence="4">The sequence shown here is derived from an EMBL/GenBank/DDBJ whole genome shotgun (WGS) entry which is preliminary data.</text>
</comment>
<proteinExistence type="predicted"/>
<evidence type="ECO:0000256" key="3">
    <source>
        <dbReference type="SAM" id="SignalP"/>
    </source>
</evidence>
<reference evidence="4 5" key="1">
    <citation type="journal article" date="2013" name="PLoS ONE">
        <title>Predicting the Proteins of Angomonas deanei, Strigomonas culicis and Their Respective Endosymbionts Reveals New Aspects of the Trypanosomatidae Family.</title>
        <authorList>
            <person name="Motta M.C."/>
            <person name="Martins A.C."/>
            <person name="de Souza S.S."/>
            <person name="Catta-Preta C.M."/>
            <person name="Silva R."/>
            <person name="Klein C.C."/>
            <person name="de Almeida L.G."/>
            <person name="de Lima Cunha O."/>
            <person name="Ciapina L.P."/>
            <person name="Brocchi M."/>
            <person name="Colabardini A.C."/>
            <person name="de Araujo Lima B."/>
            <person name="Machado C.R."/>
            <person name="de Almeida Soares C.M."/>
            <person name="Probst C.M."/>
            <person name="de Menezes C.B."/>
            <person name="Thompson C.E."/>
            <person name="Bartholomeu D.C."/>
            <person name="Gradia D.F."/>
            <person name="Pavoni D.P."/>
            <person name="Grisard E.C."/>
            <person name="Fantinatti-Garboggini F."/>
            <person name="Marchini F.K."/>
            <person name="Rodrigues-Luiz G.F."/>
            <person name="Wagner G."/>
            <person name="Goldman G.H."/>
            <person name="Fietto J.L."/>
            <person name="Elias M.C."/>
            <person name="Goldman M.H."/>
            <person name="Sagot M.F."/>
            <person name="Pereira M."/>
            <person name="Stoco P.H."/>
            <person name="de Mendonca-Neto R.P."/>
            <person name="Teixeira S.M."/>
            <person name="Maciel T.E."/>
            <person name="de Oliveira Mendes T.A."/>
            <person name="Urmenyi T.P."/>
            <person name="de Souza W."/>
            <person name="Schenkman S."/>
            <person name="de Vasconcelos A.T."/>
        </authorList>
    </citation>
    <scope>NUCLEOTIDE SEQUENCE [LARGE SCALE GENOMIC DNA]</scope>
</reference>
<dbReference type="Proteomes" id="UP000015354">
    <property type="component" value="Unassembled WGS sequence"/>
</dbReference>
<keyword evidence="2" id="KW-0472">Membrane</keyword>
<dbReference type="EMBL" id="ATMH01010766">
    <property type="protein sequence ID" value="EPY16958.1"/>
    <property type="molecule type" value="Genomic_DNA"/>
</dbReference>
<feature type="signal peptide" evidence="3">
    <location>
        <begin position="1"/>
        <end position="24"/>
    </location>
</feature>
<organism evidence="4 5">
    <name type="scientific">Strigomonas culicis</name>
    <dbReference type="NCBI Taxonomy" id="28005"/>
    <lineage>
        <taxon>Eukaryota</taxon>
        <taxon>Discoba</taxon>
        <taxon>Euglenozoa</taxon>
        <taxon>Kinetoplastea</taxon>
        <taxon>Metakinetoplastina</taxon>
        <taxon>Trypanosomatida</taxon>
        <taxon>Trypanosomatidae</taxon>
        <taxon>Strigomonadinae</taxon>
        <taxon>Strigomonas</taxon>
    </lineage>
</organism>
<name>S9TKV4_9TRYP</name>
<keyword evidence="3" id="KW-0732">Signal</keyword>
<gene>
    <name evidence="4" type="ORF">STCU_10889</name>
</gene>
<feature type="compositionally biased region" description="Basic and acidic residues" evidence="1">
    <location>
        <begin position="387"/>
        <end position="402"/>
    </location>
</feature>
<protein>
    <submittedName>
        <fullName evidence="4">Uncharacterized protein</fullName>
    </submittedName>
</protein>
<evidence type="ECO:0000256" key="1">
    <source>
        <dbReference type="SAM" id="MobiDB-lite"/>
    </source>
</evidence>
<sequence>MKPNSFIVFFYILALLSLLGTCKGDLNVGISTAAPFMVNSKGGEKSSALCKLSGMYCPGDHPICCGESLAAYCVSAGAKCCTSLSGLTRSACSFGEQCCAGQATTKCCAMGSSCHLRLNSNGQLAPLCLADKCSALNTAEDCAGDGECGWCCAERKCKLLASPNESEPNVCVDGIAPIAYGQTCPSKCSYATTCKQCISDYKDVDDEGCAWCCSSMSCVPKGSSATYENTCENSQILTDFTTCGNCMYGGGGVEQNVSDFFSQFLSVFFTGVLLIISSFVLIAAFRVVIGHCCDLDTDADSGILIDPQEHVRRHGFQLTDQEASCPATHHRRAAAAANGTAVPVVRRCCGCHAAISVETLEEYLPHLLTTPDGAACATTSIPVQDEGEAHGEEESHVAREQQEANTDATAATSKTASEGRTAVLLLPCDPSLVL</sequence>
<feature type="compositionally biased region" description="Low complexity" evidence="1">
    <location>
        <begin position="404"/>
        <end position="416"/>
    </location>
</feature>
<accession>S9TKV4</accession>
<keyword evidence="5" id="KW-1185">Reference proteome</keyword>
<evidence type="ECO:0000313" key="4">
    <source>
        <dbReference type="EMBL" id="EPY16958.1"/>
    </source>
</evidence>
<evidence type="ECO:0000256" key="2">
    <source>
        <dbReference type="SAM" id="Phobius"/>
    </source>
</evidence>
<keyword evidence="2" id="KW-1133">Transmembrane helix</keyword>
<feature type="chain" id="PRO_5004570551" evidence="3">
    <location>
        <begin position="25"/>
        <end position="434"/>
    </location>
</feature>